<evidence type="ECO:0000313" key="1">
    <source>
        <dbReference type="EMBL" id="MCI49460.1"/>
    </source>
</evidence>
<proteinExistence type="predicted"/>
<dbReference type="Proteomes" id="UP000265520">
    <property type="component" value="Unassembled WGS sequence"/>
</dbReference>
<feature type="non-terminal residue" evidence="1">
    <location>
        <position position="49"/>
    </location>
</feature>
<dbReference type="AlphaFoldDB" id="A0A392SNF6"/>
<keyword evidence="2" id="KW-1185">Reference proteome</keyword>
<accession>A0A392SNF6</accession>
<sequence>MASSKALGTEFGQLLPAAPRAQRCCASRSRPGLRRLCLCQLRLAQGTVC</sequence>
<evidence type="ECO:0000313" key="2">
    <source>
        <dbReference type="Proteomes" id="UP000265520"/>
    </source>
</evidence>
<organism evidence="1 2">
    <name type="scientific">Trifolium medium</name>
    <dbReference type="NCBI Taxonomy" id="97028"/>
    <lineage>
        <taxon>Eukaryota</taxon>
        <taxon>Viridiplantae</taxon>
        <taxon>Streptophyta</taxon>
        <taxon>Embryophyta</taxon>
        <taxon>Tracheophyta</taxon>
        <taxon>Spermatophyta</taxon>
        <taxon>Magnoliopsida</taxon>
        <taxon>eudicotyledons</taxon>
        <taxon>Gunneridae</taxon>
        <taxon>Pentapetalae</taxon>
        <taxon>rosids</taxon>
        <taxon>fabids</taxon>
        <taxon>Fabales</taxon>
        <taxon>Fabaceae</taxon>
        <taxon>Papilionoideae</taxon>
        <taxon>50 kb inversion clade</taxon>
        <taxon>NPAAA clade</taxon>
        <taxon>Hologalegina</taxon>
        <taxon>IRL clade</taxon>
        <taxon>Trifolieae</taxon>
        <taxon>Trifolium</taxon>
    </lineage>
</organism>
<comment type="caution">
    <text evidence="1">The sequence shown here is derived from an EMBL/GenBank/DDBJ whole genome shotgun (WGS) entry which is preliminary data.</text>
</comment>
<dbReference type="EMBL" id="LXQA010401487">
    <property type="protein sequence ID" value="MCI49460.1"/>
    <property type="molecule type" value="Genomic_DNA"/>
</dbReference>
<name>A0A392SNF6_9FABA</name>
<protein>
    <submittedName>
        <fullName evidence="1">Uncharacterized protein</fullName>
    </submittedName>
</protein>
<reference evidence="1 2" key="1">
    <citation type="journal article" date="2018" name="Front. Plant Sci.">
        <title>Red Clover (Trifolium pratense) and Zigzag Clover (T. medium) - A Picture of Genomic Similarities and Differences.</title>
        <authorList>
            <person name="Dluhosova J."/>
            <person name="Istvanek J."/>
            <person name="Nedelnik J."/>
            <person name="Repkova J."/>
        </authorList>
    </citation>
    <scope>NUCLEOTIDE SEQUENCE [LARGE SCALE GENOMIC DNA]</scope>
    <source>
        <strain evidence="2">cv. 10/8</strain>
        <tissue evidence="1">Leaf</tissue>
    </source>
</reference>